<dbReference type="CDD" id="cd04370">
    <property type="entry name" value="BAH"/>
    <property type="match status" value="1"/>
</dbReference>
<sequence>MPTGQRSSKPSKRPRTGKNKHATEDSYGTPTHHDWAAMEDVEEIIVSGESGSYIFRVGDSVTIQPEGIPLNPGGLSPALEKIWMGVIVHIRRRKSDSDDDDDDDDIWVKIQWYYRPNEVAEVIKSFDATMCGKLERILSDHYDYVHCTTLDGMLYIKALCINEKTLQEQQDIRRDDIYCRYRIVREGRGHKTKVVKPKPSKECFLCDKPFAPPDSSSAQTHEGGVGAISDLTEMRARDSIAKEVVHCVQHSDCQANKRRQLEESEDHSLAFEMIETFRSLSALGAFFDDNSSRILVDHAQRQDYSLMFDILTSIEGDSGSLNAFSEHSDDGHTNHNTKIKHPLPKPPPPLPPSISTQIPRTLVTLAVQPLVRGVRHGSPTPHSYSPFTLEMLHHAIFDWTYRKPSSIGRHRNQGILDIAGNVGVVYRAREEVRDILNRAQETAANNDDDGVLIDKSWIDRVLGDAAAVNIHGKGHGSSSTPSVSSGSDIEADLSLIAPYVVRLPPRGLFSLLAGTTLPRAMENLGPYEAWEQLLDGESLPGRLGVEAQEFSNGVPWMACTSCDGLI</sequence>
<keyword evidence="4" id="KW-1185">Reference proteome</keyword>
<name>A0ABR3ACS6_9AGAR</name>
<gene>
    <name evidence="3" type="ORF">AAF712_001770</name>
</gene>
<evidence type="ECO:0000256" key="1">
    <source>
        <dbReference type="SAM" id="MobiDB-lite"/>
    </source>
</evidence>
<evidence type="ECO:0000313" key="3">
    <source>
        <dbReference type="EMBL" id="KAL0071204.1"/>
    </source>
</evidence>
<feature type="region of interest" description="Disordered" evidence="1">
    <location>
        <begin position="321"/>
        <end position="345"/>
    </location>
</feature>
<proteinExistence type="predicted"/>
<dbReference type="InterPro" id="IPR043151">
    <property type="entry name" value="BAH_sf"/>
</dbReference>
<feature type="compositionally biased region" description="Basic residues" evidence="1">
    <location>
        <begin position="9"/>
        <end position="20"/>
    </location>
</feature>
<reference evidence="3 4" key="1">
    <citation type="submission" date="2024-05" db="EMBL/GenBank/DDBJ databases">
        <title>A draft genome resource for the thread blight pathogen Marasmius tenuissimus strain MS-2.</title>
        <authorList>
            <person name="Yulfo-Soto G.E."/>
            <person name="Baruah I.K."/>
            <person name="Amoako-Attah I."/>
            <person name="Bukari Y."/>
            <person name="Meinhardt L.W."/>
            <person name="Bailey B.A."/>
            <person name="Cohen S.P."/>
        </authorList>
    </citation>
    <scope>NUCLEOTIDE SEQUENCE [LARGE SCALE GENOMIC DNA]</scope>
    <source>
        <strain evidence="3 4">MS-2</strain>
    </source>
</reference>
<dbReference type="PROSITE" id="PS51038">
    <property type="entry name" value="BAH"/>
    <property type="match status" value="1"/>
</dbReference>
<dbReference type="InterPro" id="IPR001025">
    <property type="entry name" value="BAH_dom"/>
</dbReference>
<evidence type="ECO:0000259" key="2">
    <source>
        <dbReference type="PROSITE" id="PS51038"/>
    </source>
</evidence>
<dbReference type="Proteomes" id="UP001437256">
    <property type="component" value="Unassembled WGS sequence"/>
</dbReference>
<protein>
    <recommendedName>
        <fullName evidence="2">BAH domain-containing protein</fullName>
    </recommendedName>
</protein>
<dbReference type="EMBL" id="JBBXMP010000004">
    <property type="protein sequence ID" value="KAL0071204.1"/>
    <property type="molecule type" value="Genomic_DNA"/>
</dbReference>
<organism evidence="3 4">
    <name type="scientific">Marasmius tenuissimus</name>
    <dbReference type="NCBI Taxonomy" id="585030"/>
    <lineage>
        <taxon>Eukaryota</taxon>
        <taxon>Fungi</taxon>
        <taxon>Dikarya</taxon>
        <taxon>Basidiomycota</taxon>
        <taxon>Agaricomycotina</taxon>
        <taxon>Agaricomycetes</taxon>
        <taxon>Agaricomycetidae</taxon>
        <taxon>Agaricales</taxon>
        <taxon>Marasmiineae</taxon>
        <taxon>Marasmiaceae</taxon>
        <taxon>Marasmius</taxon>
    </lineage>
</organism>
<feature type="region of interest" description="Disordered" evidence="1">
    <location>
        <begin position="1"/>
        <end position="33"/>
    </location>
</feature>
<evidence type="ECO:0000313" key="4">
    <source>
        <dbReference type="Proteomes" id="UP001437256"/>
    </source>
</evidence>
<feature type="domain" description="BAH" evidence="2">
    <location>
        <begin position="53"/>
        <end position="194"/>
    </location>
</feature>
<dbReference type="Gene3D" id="2.30.30.490">
    <property type="match status" value="1"/>
</dbReference>
<accession>A0ABR3ACS6</accession>
<comment type="caution">
    <text evidence="3">The sequence shown here is derived from an EMBL/GenBank/DDBJ whole genome shotgun (WGS) entry which is preliminary data.</text>
</comment>